<dbReference type="SUPFAM" id="SSF49344">
    <property type="entry name" value="CBD9-like"/>
    <property type="match status" value="1"/>
</dbReference>
<evidence type="ECO:0000313" key="2">
    <source>
        <dbReference type="EMBL" id="ROV87324.1"/>
    </source>
</evidence>
<accession>A0A423V908</accession>
<dbReference type="AlphaFoldDB" id="A0A423V908"/>
<evidence type="ECO:0000313" key="3">
    <source>
        <dbReference type="Proteomes" id="UP000284375"/>
    </source>
</evidence>
<dbReference type="STRING" id="252740.A0A423V908"/>
<proteinExistence type="predicted"/>
<dbReference type="Proteomes" id="UP000284375">
    <property type="component" value="Unassembled WGS sequence"/>
</dbReference>
<keyword evidence="1" id="KW-0732">Signal</keyword>
<dbReference type="OrthoDB" id="61321at2759"/>
<dbReference type="Gene3D" id="2.60.40.1190">
    <property type="match status" value="1"/>
</dbReference>
<dbReference type="EMBL" id="LJZO01000086">
    <property type="protein sequence ID" value="ROV87324.1"/>
    <property type="molecule type" value="Genomic_DNA"/>
</dbReference>
<reference evidence="2 3" key="1">
    <citation type="submission" date="2015-09" db="EMBL/GenBank/DDBJ databases">
        <title>Host preference determinants of Valsa canker pathogens revealed by comparative genomics.</title>
        <authorList>
            <person name="Yin Z."/>
            <person name="Huang L."/>
        </authorList>
    </citation>
    <scope>NUCLEOTIDE SEQUENCE [LARGE SCALE GENOMIC DNA]</scope>
    <source>
        <strain evidence="2 3">YSFL</strain>
    </source>
</reference>
<evidence type="ECO:0008006" key="4">
    <source>
        <dbReference type="Google" id="ProtNLM"/>
    </source>
</evidence>
<feature type="chain" id="PRO_5019333179" description="Carbohydrate-binding domain-containing protein" evidence="1">
    <location>
        <begin position="21"/>
        <end position="231"/>
    </location>
</feature>
<name>A0A423V908_CYTCH</name>
<feature type="signal peptide" evidence="1">
    <location>
        <begin position="1"/>
        <end position="20"/>
    </location>
</feature>
<protein>
    <recommendedName>
        <fullName evidence="4">Carbohydrate-binding domain-containing protein</fullName>
    </recommendedName>
</protein>
<evidence type="ECO:0000256" key="1">
    <source>
        <dbReference type="SAM" id="SignalP"/>
    </source>
</evidence>
<organism evidence="2 3">
    <name type="scientific">Cytospora chrysosperma</name>
    <name type="common">Cytospora canker fungus</name>
    <name type="synonym">Sphaeria chrysosperma</name>
    <dbReference type="NCBI Taxonomy" id="252740"/>
    <lineage>
        <taxon>Eukaryota</taxon>
        <taxon>Fungi</taxon>
        <taxon>Dikarya</taxon>
        <taxon>Ascomycota</taxon>
        <taxon>Pezizomycotina</taxon>
        <taxon>Sordariomycetes</taxon>
        <taxon>Sordariomycetidae</taxon>
        <taxon>Diaporthales</taxon>
        <taxon>Cytosporaceae</taxon>
        <taxon>Cytospora</taxon>
    </lineage>
</organism>
<keyword evidence="3" id="KW-1185">Reference proteome</keyword>
<gene>
    <name evidence="2" type="ORF">VSDG_09817</name>
</gene>
<sequence>MGFIDTLTFVIPMAVTVSVASEAAVSKPSLDVPYCPNTGSISYNLSVPDLNPFPETKVSLCYDKSFIHINFTALEEENFYYNSSLGTNGEIYNYEVMEAFIYHGTNDPQTYLEFEVAPNNVTFQAFIYNPSKVRAAGAAFDRFYINDLADDRITANTSLDHDADTWISDILLPLGLFNVDKGKGKGTKWRMNFFRTITGPNTYPNQTYGGWSVPDEANFHMTPYFGEITFV</sequence>
<comment type="caution">
    <text evidence="2">The sequence shown here is derived from an EMBL/GenBank/DDBJ whole genome shotgun (WGS) entry which is preliminary data.</text>
</comment>
<dbReference type="CDD" id="cd09620">
    <property type="entry name" value="CBM9_like_3"/>
    <property type="match status" value="1"/>
</dbReference>